<organism evidence="10 11">
    <name type="scientific">Planoprotostelium fungivorum</name>
    <dbReference type="NCBI Taxonomy" id="1890364"/>
    <lineage>
        <taxon>Eukaryota</taxon>
        <taxon>Amoebozoa</taxon>
        <taxon>Evosea</taxon>
        <taxon>Variosea</taxon>
        <taxon>Cavosteliida</taxon>
        <taxon>Cavosteliaceae</taxon>
        <taxon>Planoprotostelium</taxon>
    </lineage>
</organism>
<comment type="similarity">
    <text evidence="2">Belongs to the snRNP Sm proteins family.</text>
</comment>
<dbReference type="InterPro" id="IPR044641">
    <property type="entry name" value="Lsm7/SmG-like"/>
</dbReference>
<dbReference type="InterPro" id="IPR001163">
    <property type="entry name" value="Sm_dom_euk/arc"/>
</dbReference>
<comment type="subcellular location">
    <subcellularLocation>
        <location evidence="1">Nucleus</location>
    </subcellularLocation>
</comment>
<dbReference type="GO" id="GO:0000398">
    <property type="term" value="P:mRNA splicing, via spliceosome"/>
    <property type="evidence" value="ECO:0007669"/>
    <property type="project" value="InterPro"/>
</dbReference>
<protein>
    <submittedName>
        <fullName evidence="10">Putative U6 snRNA-associated Sm-like protein</fullName>
    </submittedName>
</protein>
<keyword evidence="11" id="KW-1185">Reference proteome</keyword>
<dbReference type="FunCoup" id="A0A2P6NXJ5">
    <property type="interactions" value="640"/>
</dbReference>
<comment type="caution">
    <text evidence="10">The sequence shown here is derived from an EMBL/GenBank/DDBJ whole genome shotgun (WGS) entry which is preliminary data.</text>
</comment>
<dbReference type="GO" id="GO:0071013">
    <property type="term" value="C:catalytic step 2 spliceosome"/>
    <property type="evidence" value="ECO:0007669"/>
    <property type="project" value="TreeGrafter"/>
</dbReference>
<evidence type="ECO:0000256" key="8">
    <source>
        <dbReference type="ARBA" id="ARBA00023274"/>
    </source>
</evidence>
<dbReference type="GO" id="GO:0000956">
    <property type="term" value="P:nuclear-transcribed mRNA catabolic process"/>
    <property type="evidence" value="ECO:0007669"/>
    <property type="project" value="InterPro"/>
</dbReference>
<dbReference type="AlphaFoldDB" id="A0A2P6NXJ5"/>
<dbReference type="GO" id="GO:1990726">
    <property type="term" value="C:Lsm1-7-Pat1 complex"/>
    <property type="evidence" value="ECO:0007669"/>
    <property type="project" value="TreeGrafter"/>
</dbReference>
<evidence type="ECO:0000256" key="3">
    <source>
        <dbReference type="ARBA" id="ARBA00022664"/>
    </source>
</evidence>
<dbReference type="InterPro" id="IPR017132">
    <property type="entry name" value="Lsm7"/>
</dbReference>
<dbReference type="Pfam" id="PF01423">
    <property type="entry name" value="LSM"/>
    <property type="match status" value="1"/>
</dbReference>
<dbReference type="InterPro" id="IPR047575">
    <property type="entry name" value="Sm"/>
</dbReference>
<dbReference type="GO" id="GO:0003723">
    <property type="term" value="F:RNA binding"/>
    <property type="evidence" value="ECO:0007669"/>
    <property type="project" value="UniProtKB-KW"/>
</dbReference>
<evidence type="ECO:0000256" key="5">
    <source>
        <dbReference type="ARBA" id="ARBA00022884"/>
    </source>
</evidence>
<dbReference type="Proteomes" id="UP000241769">
    <property type="component" value="Unassembled WGS sequence"/>
</dbReference>
<evidence type="ECO:0000259" key="9">
    <source>
        <dbReference type="PROSITE" id="PS52002"/>
    </source>
</evidence>
<keyword evidence="5" id="KW-0694">RNA-binding</keyword>
<proteinExistence type="inferred from homology"/>
<dbReference type="PROSITE" id="PS52002">
    <property type="entry name" value="SM"/>
    <property type="match status" value="1"/>
</dbReference>
<evidence type="ECO:0000256" key="2">
    <source>
        <dbReference type="ARBA" id="ARBA00006850"/>
    </source>
</evidence>
<dbReference type="GO" id="GO:0097526">
    <property type="term" value="C:spliceosomal tri-snRNP complex"/>
    <property type="evidence" value="ECO:0007669"/>
    <property type="project" value="TreeGrafter"/>
</dbReference>
<dbReference type="InterPro" id="IPR010920">
    <property type="entry name" value="LSM_dom_sf"/>
</dbReference>
<dbReference type="CDD" id="cd01729">
    <property type="entry name" value="LSm7"/>
    <property type="match status" value="1"/>
</dbReference>
<keyword evidence="3" id="KW-0507">mRNA processing</keyword>
<dbReference type="EMBL" id="MDYQ01000009">
    <property type="protein sequence ID" value="PRP88628.1"/>
    <property type="molecule type" value="Genomic_DNA"/>
</dbReference>
<accession>A0A2P6NXJ5</accession>
<dbReference type="SUPFAM" id="SSF50182">
    <property type="entry name" value="Sm-like ribonucleoproteins"/>
    <property type="match status" value="1"/>
</dbReference>
<reference evidence="10 11" key="1">
    <citation type="journal article" date="2018" name="Genome Biol. Evol.">
        <title>Multiple Roots of Fruiting Body Formation in Amoebozoa.</title>
        <authorList>
            <person name="Hillmann F."/>
            <person name="Forbes G."/>
            <person name="Novohradska S."/>
            <person name="Ferling I."/>
            <person name="Riege K."/>
            <person name="Groth M."/>
            <person name="Westermann M."/>
            <person name="Marz M."/>
            <person name="Spaller T."/>
            <person name="Winckler T."/>
            <person name="Schaap P."/>
            <person name="Glockner G."/>
        </authorList>
    </citation>
    <scope>NUCLEOTIDE SEQUENCE [LARGE SCALE GENOMIC DNA]</scope>
    <source>
        <strain evidence="10 11">Jena</strain>
    </source>
</reference>
<dbReference type="GO" id="GO:0071004">
    <property type="term" value="C:U2-type prespliceosome"/>
    <property type="evidence" value="ECO:0007669"/>
    <property type="project" value="TreeGrafter"/>
</dbReference>
<sequence>MHRSSSDIIPLDLAVDQIIRMIFRTAAKKESILDLNRYIDKQISVKFSGGREVVGLLKGYDTLVNLVLDECEEFIRDPEEGQRVGNEKRHLGIVVCRGSAVMLISPMDGTEEIANPYANGEAI</sequence>
<dbReference type="SMART" id="SM00651">
    <property type="entry name" value="Sm"/>
    <property type="match status" value="1"/>
</dbReference>
<evidence type="ECO:0000256" key="4">
    <source>
        <dbReference type="ARBA" id="ARBA00022728"/>
    </source>
</evidence>
<dbReference type="OrthoDB" id="2146at2759"/>
<evidence type="ECO:0000256" key="1">
    <source>
        <dbReference type="ARBA" id="ARBA00004123"/>
    </source>
</evidence>
<dbReference type="Gene3D" id="2.30.30.100">
    <property type="match status" value="1"/>
</dbReference>
<evidence type="ECO:0000256" key="7">
    <source>
        <dbReference type="ARBA" id="ARBA00023242"/>
    </source>
</evidence>
<dbReference type="InParanoid" id="A0A2P6NXJ5"/>
<keyword evidence="6" id="KW-0508">mRNA splicing</keyword>
<dbReference type="GO" id="GO:0005689">
    <property type="term" value="C:U12-type spliceosomal complex"/>
    <property type="evidence" value="ECO:0007669"/>
    <property type="project" value="TreeGrafter"/>
</dbReference>
<keyword evidence="4" id="KW-0747">Spliceosome</keyword>
<dbReference type="PANTHER" id="PTHR10553:SF5">
    <property type="entry name" value="U6 SNRNA-ASSOCIATED SM-LIKE PROTEIN LSM7"/>
    <property type="match status" value="1"/>
</dbReference>
<keyword evidence="7" id="KW-0539">Nucleus</keyword>
<gene>
    <name evidence="10" type="ORF">PROFUN_03039</name>
</gene>
<name>A0A2P6NXJ5_9EUKA</name>
<dbReference type="GO" id="GO:0005688">
    <property type="term" value="C:U6 snRNP"/>
    <property type="evidence" value="ECO:0007669"/>
    <property type="project" value="TreeGrafter"/>
</dbReference>
<keyword evidence="8" id="KW-0687">Ribonucleoprotein</keyword>
<dbReference type="STRING" id="1890364.A0A2P6NXJ5"/>
<evidence type="ECO:0000256" key="6">
    <source>
        <dbReference type="ARBA" id="ARBA00023187"/>
    </source>
</evidence>
<feature type="domain" description="Sm" evidence="9">
    <location>
        <begin position="30"/>
        <end position="110"/>
    </location>
</feature>
<evidence type="ECO:0000313" key="11">
    <source>
        <dbReference type="Proteomes" id="UP000241769"/>
    </source>
</evidence>
<evidence type="ECO:0000313" key="10">
    <source>
        <dbReference type="EMBL" id="PRP88628.1"/>
    </source>
</evidence>
<dbReference type="PANTHER" id="PTHR10553">
    <property type="entry name" value="SMALL NUCLEAR RIBONUCLEOPROTEIN"/>
    <property type="match status" value="1"/>
</dbReference>